<evidence type="ECO:0000256" key="2">
    <source>
        <dbReference type="ARBA" id="ARBA00004613"/>
    </source>
</evidence>
<accession>A0A9P6SWE0</accession>
<evidence type="ECO:0000256" key="1">
    <source>
        <dbReference type="ARBA" id="ARBA00004340"/>
    </source>
</evidence>
<organism evidence="5 6">
    <name type="scientific">Entomortierella chlamydospora</name>
    <dbReference type="NCBI Taxonomy" id="101097"/>
    <lineage>
        <taxon>Eukaryota</taxon>
        <taxon>Fungi</taxon>
        <taxon>Fungi incertae sedis</taxon>
        <taxon>Mucoromycota</taxon>
        <taxon>Mortierellomycotina</taxon>
        <taxon>Mortierellomycetes</taxon>
        <taxon>Mortierellales</taxon>
        <taxon>Mortierellaceae</taxon>
        <taxon>Entomortierella</taxon>
    </lineage>
</organism>
<dbReference type="EMBL" id="JAAAID010002066">
    <property type="protein sequence ID" value="KAG0008054.1"/>
    <property type="molecule type" value="Genomic_DNA"/>
</dbReference>
<comment type="subcellular location">
    <subcellularLocation>
        <location evidence="1">Host cell</location>
    </subcellularLocation>
    <subcellularLocation>
        <location evidence="2">Secreted</location>
    </subcellularLocation>
</comment>
<protein>
    <recommendedName>
        <fullName evidence="4">Crinkler effector protein N-terminal domain-containing protein</fullName>
    </recommendedName>
</protein>
<comment type="caution">
    <text evidence="5">The sequence shown here is derived from an EMBL/GenBank/DDBJ whole genome shotgun (WGS) entry which is preliminary data.</text>
</comment>
<evidence type="ECO:0000313" key="5">
    <source>
        <dbReference type="EMBL" id="KAG0008054.1"/>
    </source>
</evidence>
<keyword evidence="3" id="KW-0964">Secreted</keyword>
<dbReference type="GO" id="GO:0043657">
    <property type="term" value="C:host cell"/>
    <property type="evidence" value="ECO:0007669"/>
    <property type="project" value="UniProtKB-SubCell"/>
</dbReference>
<feature type="domain" description="Crinkler effector protein N-terminal" evidence="4">
    <location>
        <begin position="5"/>
        <end position="100"/>
    </location>
</feature>
<dbReference type="Proteomes" id="UP000703661">
    <property type="component" value="Unassembled WGS sequence"/>
</dbReference>
<evidence type="ECO:0000313" key="6">
    <source>
        <dbReference type="Proteomes" id="UP000703661"/>
    </source>
</evidence>
<dbReference type="AlphaFoldDB" id="A0A9P6SWE0"/>
<evidence type="ECO:0000259" key="4">
    <source>
        <dbReference type="Pfam" id="PF20147"/>
    </source>
</evidence>
<name>A0A9P6SWE0_9FUNG</name>
<keyword evidence="6" id="KW-1185">Reference proteome</keyword>
<dbReference type="GO" id="GO:0005576">
    <property type="term" value="C:extracellular region"/>
    <property type="evidence" value="ECO:0007669"/>
    <property type="project" value="UniProtKB-SubCell"/>
</dbReference>
<dbReference type="InterPro" id="IPR045379">
    <property type="entry name" value="Crinkler_N"/>
</dbReference>
<proteinExistence type="predicted"/>
<sequence>MTSVIKLFCILNGDSSSFSVTIPLDASVGDLKDAVKEKKNPRSDDYAADELALFQISVLSSRKRQIILSNYTKELDDPTSDISEVFGTAPAKRTIHVIVQRPSADTTISHPAVPSPLSPISRTTSPSATPFSSIFIPQGKIEVELVDILKGINYNHVRTAHPKEVEASQREKLGRFYKRPLPYNETAEDISLVMLELELDKQAKTSEGETLREIIDSDVGKYNDHRVVAMVAPSGSGKTATVVDLASRHFVIYAVCCIPSPTVSPGFKDPNFMNLSKDVESIYAGIINGELGSTRDPVDINNEVKSLVGDRVDVEFLARLLFLQHLLWCIA</sequence>
<gene>
    <name evidence="5" type="ORF">BGZ80_003913</name>
</gene>
<feature type="non-terminal residue" evidence="5">
    <location>
        <position position="331"/>
    </location>
</feature>
<evidence type="ECO:0000256" key="3">
    <source>
        <dbReference type="ARBA" id="ARBA00022525"/>
    </source>
</evidence>
<reference evidence="5" key="1">
    <citation type="journal article" date="2020" name="Fungal Divers.">
        <title>Resolving the Mortierellaceae phylogeny through synthesis of multi-gene phylogenetics and phylogenomics.</title>
        <authorList>
            <person name="Vandepol N."/>
            <person name="Liber J."/>
            <person name="Desiro A."/>
            <person name="Na H."/>
            <person name="Kennedy M."/>
            <person name="Barry K."/>
            <person name="Grigoriev I.V."/>
            <person name="Miller A.N."/>
            <person name="O'Donnell K."/>
            <person name="Stajich J.E."/>
            <person name="Bonito G."/>
        </authorList>
    </citation>
    <scope>NUCLEOTIDE SEQUENCE</scope>
    <source>
        <strain evidence="5">NRRL 2769</strain>
    </source>
</reference>
<dbReference type="Pfam" id="PF20147">
    <property type="entry name" value="Crinkler"/>
    <property type="match status" value="1"/>
</dbReference>